<dbReference type="PANTHER" id="PTHR47926:SF518">
    <property type="entry name" value="(WILD MALAYSIAN BANANA) HYPOTHETICAL PROTEIN"/>
    <property type="match status" value="1"/>
</dbReference>
<dbReference type="OrthoDB" id="830519at2759"/>
<proteinExistence type="predicted"/>
<dbReference type="InterPro" id="IPR002885">
    <property type="entry name" value="PPR_rpt"/>
</dbReference>
<dbReference type="InterPro" id="IPR011990">
    <property type="entry name" value="TPR-like_helical_dom_sf"/>
</dbReference>
<name>A0A2U1KZQ4_ARTAN</name>
<dbReference type="GO" id="GO:0009451">
    <property type="term" value="P:RNA modification"/>
    <property type="evidence" value="ECO:0007669"/>
    <property type="project" value="InterPro"/>
</dbReference>
<evidence type="ECO:0000256" key="1">
    <source>
        <dbReference type="ARBA" id="ARBA00022737"/>
    </source>
</evidence>
<evidence type="ECO:0000256" key="2">
    <source>
        <dbReference type="PROSITE-ProRule" id="PRU00708"/>
    </source>
</evidence>
<dbReference type="InterPro" id="IPR046960">
    <property type="entry name" value="PPR_At4g14850-like_plant"/>
</dbReference>
<dbReference type="AlphaFoldDB" id="A0A2U1KZQ4"/>
<feature type="repeat" description="PPR" evidence="2">
    <location>
        <begin position="5"/>
        <end position="39"/>
    </location>
</feature>
<reference evidence="3 4" key="1">
    <citation type="journal article" date="2018" name="Mol. Plant">
        <title>The genome of Artemisia annua provides insight into the evolution of Asteraceae family and artemisinin biosynthesis.</title>
        <authorList>
            <person name="Shen Q."/>
            <person name="Zhang L."/>
            <person name="Liao Z."/>
            <person name="Wang S."/>
            <person name="Yan T."/>
            <person name="Shi P."/>
            <person name="Liu M."/>
            <person name="Fu X."/>
            <person name="Pan Q."/>
            <person name="Wang Y."/>
            <person name="Lv Z."/>
            <person name="Lu X."/>
            <person name="Zhang F."/>
            <person name="Jiang W."/>
            <person name="Ma Y."/>
            <person name="Chen M."/>
            <person name="Hao X."/>
            <person name="Li L."/>
            <person name="Tang Y."/>
            <person name="Lv G."/>
            <person name="Zhou Y."/>
            <person name="Sun X."/>
            <person name="Brodelius P.E."/>
            <person name="Rose J.K.C."/>
            <person name="Tang K."/>
        </authorList>
    </citation>
    <scope>NUCLEOTIDE SEQUENCE [LARGE SCALE GENOMIC DNA]</scope>
    <source>
        <strain evidence="4">cv. Huhao1</strain>
        <tissue evidence="3">Leaf</tissue>
    </source>
</reference>
<dbReference type="STRING" id="35608.A0A2U1KZQ4"/>
<dbReference type="PANTHER" id="PTHR47926">
    <property type="entry name" value="PENTATRICOPEPTIDE REPEAT-CONTAINING PROTEIN"/>
    <property type="match status" value="1"/>
</dbReference>
<dbReference type="Gene3D" id="1.25.40.10">
    <property type="entry name" value="Tetratricopeptide repeat domain"/>
    <property type="match status" value="1"/>
</dbReference>
<dbReference type="Pfam" id="PF13041">
    <property type="entry name" value="PPR_2"/>
    <property type="match status" value="1"/>
</dbReference>
<organism evidence="3 4">
    <name type="scientific">Artemisia annua</name>
    <name type="common">Sweet wormwood</name>
    <dbReference type="NCBI Taxonomy" id="35608"/>
    <lineage>
        <taxon>Eukaryota</taxon>
        <taxon>Viridiplantae</taxon>
        <taxon>Streptophyta</taxon>
        <taxon>Embryophyta</taxon>
        <taxon>Tracheophyta</taxon>
        <taxon>Spermatophyta</taxon>
        <taxon>Magnoliopsida</taxon>
        <taxon>eudicotyledons</taxon>
        <taxon>Gunneridae</taxon>
        <taxon>Pentapetalae</taxon>
        <taxon>asterids</taxon>
        <taxon>campanulids</taxon>
        <taxon>Asterales</taxon>
        <taxon>Asteraceae</taxon>
        <taxon>Asteroideae</taxon>
        <taxon>Anthemideae</taxon>
        <taxon>Artemisiinae</taxon>
        <taxon>Artemisia</taxon>
    </lineage>
</organism>
<evidence type="ECO:0000313" key="3">
    <source>
        <dbReference type="EMBL" id="PWA42228.1"/>
    </source>
</evidence>
<evidence type="ECO:0000313" key="4">
    <source>
        <dbReference type="Proteomes" id="UP000245207"/>
    </source>
</evidence>
<sequence length="70" mass="7685">MKQHDLVSWTAMIMGCASHGRAHEAISLFKQMEVEGFTPNSVTFVAVLTACSQVDTPQSAQLPLQYGFKI</sequence>
<accession>A0A2U1KZQ4</accession>
<dbReference type="GO" id="GO:0003723">
    <property type="term" value="F:RNA binding"/>
    <property type="evidence" value="ECO:0007669"/>
    <property type="project" value="InterPro"/>
</dbReference>
<gene>
    <name evidence="3" type="ORF">CTI12_AA546280</name>
</gene>
<dbReference type="Proteomes" id="UP000245207">
    <property type="component" value="Unassembled WGS sequence"/>
</dbReference>
<dbReference type="NCBIfam" id="TIGR00756">
    <property type="entry name" value="PPR"/>
    <property type="match status" value="1"/>
</dbReference>
<dbReference type="PROSITE" id="PS51375">
    <property type="entry name" value="PPR"/>
    <property type="match status" value="1"/>
</dbReference>
<comment type="caution">
    <text evidence="3">The sequence shown here is derived from an EMBL/GenBank/DDBJ whole genome shotgun (WGS) entry which is preliminary data.</text>
</comment>
<protein>
    <submittedName>
        <fullName evidence="3">Tetratricopeptide repeat (TPR)-like superfamily protein</fullName>
    </submittedName>
</protein>
<keyword evidence="1" id="KW-0677">Repeat</keyword>
<dbReference type="EMBL" id="PKPP01012540">
    <property type="protein sequence ID" value="PWA42228.1"/>
    <property type="molecule type" value="Genomic_DNA"/>
</dbReference>
<dbReference type="PROSITE" id="PS51257">
    <property type="entry name" value="PROKAR_LIPOPROTEIN"/>
    <property type="match status" value="1"/>
</dbReference>
<keyword evidence="4" id="KW-1185">Reference proteome</keyword>